<feature type="domain" description="Helicase MOV-10-like beta-barrel" evidence="15">
    <location>
        <begin position="308"/>
        <end position="386"/>
    </location>
</feature>
<feature type="compositionally biased region" description="Acidic residues" evidence="12">
    <location>
        <begin position="919"/>
        <end position="930"/>
    </location>
</feature>
<comment type="similarity">
    <text evidence="2">Belongs to the DNA2/NAM7 helicase family. SDE3 subfamily.</text>
</comment>
<evidence type="ECO:0000256" key="6">
    <source>
        <dbReference type="ARBA" id="ARBA00022801"/>
    </source>
</evidence>
<dbReference type="Pfam" id="PF21634">
    <property type="entry name" value="MOV-10_beta-barrel"/>
    <property type="match status" value="1"/>
</dbReference>
<dbReference type="GO" id="GO:0005829">
    <property type="term" value="C:cytosol"/>
    <property type="evidence" value="ECO:0000318"/>
    <property type="project" value="GO_Central"/>
</dbReference>
<feature type="region of interest" description="Disordered" evidence="12">
    <location>
        <begin position="918"/>
        <end position="940"/>
    </location>
</feature>
<evidence type="ECO:0000256" key="8">
    <source>
        <dbReference type="ARBA" id="ARBA00022840"/>
    </source>
</evidence>
<dbReference type="GO" id="GO:0016787">
    <property type="term" value="F:hydrolase activity"/>
    <property type="evidence" value="ECO:0007669"/>
    <property type="project" value="UniProtKB-KW"/>
</dbReference>
<organism evidence="16 17">
    <name type="scientific">Monosiga brevicollis</name>
    <name type="common">Choanoflagellate</name>
    <dbReference type="NCBI Taxonomy" id="81824"/>
    <lineage>
        <taxon>Eukaryota</taxon>
        <taxon>Choanoflagellata</taxon>
        <taxon>Craspedida</taxon>
        <taxon>Salpingoecidae</taxon>
        <taxon>Monosiga</taxon>
    </lineage>
</organism>
<dbReference type="PANTHER" id="PTHR45418">
    <property type="entry name" value="CANCER/TESTIS ANTIGEN 55"/>
    <property type="match status" value="1"/>
</dbReference>
<dbReference type="STRING" id="81824.A9V0N9"/>
<evidence type="ECO:0000256" key="5">
    <source>
        <dbReference type="ARBA" id="ARBA00022741"/>
    </source>
</evidence>
<keyword evidence="17" id="KW-1185">Reference proteome</keyword>
<dbReference type="FunFam" id="3.40.50.300:FF:000608">
    <property type="entry name" value="Mov10 RISC complex RNA helicase"/>
    <property type="match status" value="1"/>
</dbReference>
<comment type="subcellular location">
    <subcellularLocation>
        <location evidence="1">Cytoplasm</location>
        <location evidence="1">Cytoplasmic ribonucleoprotein granule</location>
    </subcellularLocation>
</comment>
<evidence type="ECO:0000256" key="11">
    <source>
        <dbReference type="ARBA" id="ARBA00047984"/>
    </source>
</evidence>
<dbReference type="InterPro" id="IPR027417">
    <property type="entry name" value="P-loop_NTPase"/>
</dbReference>
<keyword evidence="5" id="KW-0547">Nucleotide-binding</keyword>
<dbReference type="AlphaFoldDB" id="A9V0N9"/>
<gene>
    <name evidence="16" type="ORF">MONBRDRAFT_25856</name>
</gene>
<dbReference type="InterPro" id="IPR047187">
    <property type="entry name" value="SF1_C_Upf1"/>
</dbReference>
<dbReference type="KEGG" id="mbr:MONBRDRAFT_25856"/>
<proteinExistence type="inferred from homology"/>
<keyword evidence="9" id="KW-0694">RNA-binding</keyword>
<evidence type="ECO:0000313" key="16">
    <source>
        <dbReference type="EMBL" id="EDQ88785.1"/>
    </source>
</evidence>
<dbReference type="GO" id="GO:0032574">
    <property type="term" value="F:5'-3' RNA helicase activity"/>
    <property type="evidence" value="ECO:0007669"/>
    <property type="project" value="InterPro"/>
</dbReference>
<dbReference type="OMA" id="FGWIFID"/>
<evidence type="ECO:0000256" key="3">
    <source>
        <dbReference type="ARBA" id="ARBA00012552"/>
    </source>
</evidence>
<dbReference type="InterPro" id="IPR026122">
    <property type="entry name" value="MOV-10/SDE3_DEXXQ/H-box"/>
</dbReference>
<dbReference type="InterPro" id="IPR041677">
    <property type="entry name" value="DNA2/NAM7_AAA_11"/>
</dbReference>
<dbReference type="InterPro" id="IPR041679">
    <property type="entry name" value="DNA2/NAM7-like_C"/>
</dbReference>
<evidence type="ECO:0000256" key="10">
    <source>
        <dbReference type="ARBA" id="ARBA00023158"/>
    </source>
</evidence>
<keyword evidence="10" id="KW-0943">RNA-mediated gene silencing</keyword>
<dbReference type="Proteomes" id="UP000001357">
    <property type="component" value="Unassembled WGS sequence"/>
</dbReference>
<dbReference type="GO" id="GO:0043186">
    <property type="term" value="C:P granule"/>
    <property type="evidence" value="ECO:0000318"/>
    <property type="project" value="GO_Central"/>
</dbReference>
<dbReference type="Pfam" id="PF13086">
    <property type="entry name" value="AAA_11"/>
    <property type="match status" value="2"/>
</dbReference>
<comment type="catalytic activity">
    <reaction evidence="11">
        <text>ATP + H2O = ADP + phosphate + H(+)</text>
        <dbReference type="Rhea" id="RHEA:13065"/>
        <dbReference type="ChEBI" id="CHEBI:15377"/>
        <dbReference type="ChEBI" id="CHEBI:15378"/>
        <dbReference type="ChEBI" id="CHEBI:30616"/>
        <dbReference type="ChEBI" id="CHEBI:43474"/>
        <dbReference type="ChEBI" id="CHEBI:456216"/>
        <dbReference type="EC" id="3.6.4.13"/>
    </reaction>
</comment>
<name>A9V0N9_MONBE</name>
<dbReference type="GO" id="GO:0035194">
    <property type="term" value="P:regulatory ncRNA-mediated post-transcriptional gene silencing"/>
    <property type="evidence" value="ECO:0000318"/>
    <property type="project" value="GO_Central"/>
</dbReference>
<dbReference type="GeneID" id="5891757"/>
<dbReference type="CDD" id="cd18038">
    <property type="entry name" value="DEXXQc_Helz-like"/>
    <property type="match status" value="1"/>
</dbReference>
<keyword evidence="4" id="KW-0963">Cytoplasm</keyword>
<dbReference type="FunCoup" id="A9V0N9">
    <property type="interactions" value="423"/>
</dbReference>
<evidence type="ECO:0000256" key="1">
    <source>
        <dbReference type="ARBA" id="ARBA00004331"/>
    </source>
</evidence>
<feature type="domain" description="DNA2/NAM7 helicase helicase" evidence="13">
    <location>
        <begin position="438"/>
        <end position="534"/>
    </location>
</feature>
<dbReference type="SUPFAM" id="SSF52540">
    <property type="entry name" value="P-loop containing nucleoside triphosphate hydrolases"/>
    <property type="match status" value="1"/>
</dbReference>
<dbReference type="EMBL" id="CH991553">
    <property type="protein sequence ID" value="EDQ88785.1"/>
    <property type="molecule type" value="Genomic_DNA"/>
</dbReference>
<keyword evidence="8" id="KW-0067">ATP-binding</keyword>
<feature type="region of interest" description="Disordered" evidence="12">
    <location>
        <begin position="230"/>
        <end position="251"/>
    </location>
</feature>
<dbReference type="PANTHER" id="PTHR45418:SF1">
    <property type="entry name" value="CANCER_TESTIS ANTIGEN 55"/>
    <property type="match status" value="1"/>
</dbReference>
<dbReference type="FunFam" id="3.40.50.300:FF:005627">
    <property type="entry name" value="Predicted protein"/>
    <property type="match status" value="1"/>
</dbReference>
<dbReference type="InParanoid" id="A9V0N9"/>
<dbReference type="GO" id="GO:0005524">
    <property type="term" value="F:ATP binding"/>
    <property type="evidence" value="ECO:0007669"/>
    <property type="project" value="UniProtKB-KW"/>
</dbReference>
<accession>A9V0N9</accession>
<evidence type="ECO:0000256" key="7">
    <source>
        <dbReference type="ARBA" id="ARBA00022806"/>
    </source>
</evidence>
<evidence type="ECO:0000256" key="2">
    <source>
        <dbReference type="ARBA" id="ARBA00005601"/>
    </source>
</evidence>
<dbReference type="CDD" id="cd18808">
    <property type="entry name" value="SF1_C_Upf1"/>
    <property type="match status" value="1"/>
</dbReference>
<evidence type="ECO:0000256" key="9">
    <source>
        <dbReference type="ARBA" id="ARBA00022884"/>
    </source>
</evidence>
<evidence type="ECO:0000313" key="17">
    <source>
        <dbReference type="Proteomes" id="UP000001357"/>
    </source>
</evidence>
<feature type="domain" description="DNA2/NAM7 helicase-like C-terminal" evidence="14">
    <location>
        <begin position="644"/>
        <end position="869"/>
    </location>
</feature>
<dbReference type="EC" id="3.6.4.13" evidence="3"/>
<dbReference type="Gene3D" id="3.40.50.300">
    <property type="entry name" value="P-loop containing nucleotide triphosphate hydrolases"/>
    <property type="match status" value="2"/>
</dbReference>
<reference evidence="16 17" key="1">
    <citation type="journal article" date="2008" name="Nature">
        <title>The genome of the choanoflagellate Monosiga brevicollis and the origin of metazoans.</title>
        <authorList>
            <consortium name="JGI Sequencing"/>
            <person name="King N."/>
            <person name="Westbrook M.J."/>
            <person name="Young S.L."/>
            <person name="Kuo A."/>
            <person name="Abedin M."/>
            <person name="Chapman J."/>
            <person name="Fairclough S."/>
            <person name="Hellsten U."/>
            <person name="Isogai Y."/>
            <person name="Letunic I."/>
            <person name="Marr M."/>
            <person name="Pincus D."/>
            <person name="Putnam N."/>
            <person name="Rokas A."/>
            <person name="Wright K.J."/>
            <person name="Zuzow R."/>
            <person name="Dirks W."/>
            <person name="Good M."/>
            <person name="Goodstein D."/>
            <person name="Lemons D."/>
            <person name="Li W."/>
            <person name="Lyons J.B."/>
            <person name="Morris A."/>
            <person name="Nichols S."/>
            <person name="Richter D.J."/>
            <person name="Salamov A."/>
            <person name="Bork P."/>
            <person name="Lim W.A."/>
            <person name="Manning G."/>
            <person name="Miller W.T."/>
            <person name="McGinnis W."/>
            <person name="Shapiro H."/>
            <person name="Tjian R."/>
            <person name="Grigoriev I.V."/>
            <person name="Rokhsar D."/>
        </authorList>
    </citation>
    <scope>NUCLEOTIDE SEQUENCE [LARGE SCALE GENOMIC DNA]</scope>
    <source>
        <strain evidence="17">MX1 / ATCC 50154</strain>
    </source>
</reference>
<feature type="domain" description="DNA2/NAM7 helicase helicase" evidence="13">
    <location>
        <begin position="557"/>
        <end position="634"/>
    </location>
</feature>
<dbReference type="RefSeq" id="XP_001746398.1">
    <property type="nucleotide sequence ID" value="XM_001746346.1"/>
</dbReference>
<evidence type="ECO:0000259" key="14">
    <source>
        <dbReference type="Pfam" id="PF13087"/>
    </source>
</evidence>
<evidence type="ECO:0000256" key="4">
    <source>
        <dbReference type="ARBA" id="ARBA00022490"/>
    </source>
</evidence>
<dbReference type="InterPro" id="IPR049080">
    <property type="entry name" value="MOV-10-like_beta-barrel"/>
</dbReference>
<dbReference type="eggNOG" id="KOG1804">
    <property type="taxonomic scope" value="Eukaryota"/>
</dbReference>
<dbReference type="GO" id="GO:0003723">
    <property type="term" value="F:RNA binding"/>
    <property type="evidence" value="ECO:0000318"/>
    <property type="project" value="GO_Central"/>
</dbReference>
<keyword evidence="6" id="KW-0378">Hydrolase</keyword>
<protein>
    <recommendedName>
        <fullName evidence="3">RNA helicase</fullName>
        <ecNumber evidence="3">3.6.4.13</ecNumber>
    </recommendedName>
</protein>
<evidence type="ECO:0000259" key="13">
    <source>
        <dbReference type="Pfam" id="PF13086"/>
    </source>
</evidence>
<keyword evidence="7" id="KW-0347">Helicase</keyword>
<evidence type="ECO:0000259" key="15">
    <source>
        <dbReference type="Pfam" id="PF21634"/>
    </source>
</evidence>
<dbReference type="Pfam" id="PF13087">
    <property type="entry name" value="AAA_12"/>
    <property type="match status" value="1"/>
</dbReference>
<sequence length="940" mass="105320">MAVDPAATLLCFKHSTFRRERLPAVDSPQARHICSFIEPLLATATDVNDLRERLRADHGLSHTISSHALRIALSRYRPLLPPFPARLRKRRSAGHQLKRYAELTATPEEALRGAHDNLLQAKGGITLIAKNSLVAEPGQESVLKVELRNEGPANRLLHVWGMIHKPPHVSLQDVNKVPVPANGTTTLHIFYRPTQQEHVRCLLVLSFGSFHLGHVLELKAESDLLRELRAENKPQKQRRKPSIPPHTAGNLPAYTTTLAKFENTTPPSELAKQLPPKPEPLTLDTYAERLADLWHLEEHQMTLDLDRYSMEKVPLTSRGGYMTLDVPGLAERRPSVLKGDAIIIQNTRGHSHRGFVHEVHQCEVWLKFSRTVQTQHIDGMLYDVKFTLKRTNLKLRHRALCDISLSPLLPLLLPTHALFPDNAADPQPQQLQWRSTDLNSEQQQAVQAVVQLPPRSPPYIIFGPPGTGKTKTLVEAVYQASVFALNKEARVLVCAPSNDATDILLARVTRAVSGQLTQDVIFRANAAFRQRSEADRREVAEYSCFDEEANMYKLPDNMSHVRLVFTTLTFAATVTDVRNGFGAVDYVFVDEAGYADECETLLPLIGGVGGWSESVGTRIVLAGDPYQLGPIIRSPVTVKHGLGVSMLERLMSQAPYARLPGALTGTSPLFNRAYVTKLVKNYRSHPELLTVPSRMFYDNQLEACADVDERNSLLTWDKLPNANVPLVFHGVQGKHEQEGDSPSFFNLEELVQVRSYVESLLGHKRAGLKQTDIGVISPYVKQCQRLRRVFKDNKWECIKVGTVEAFQGDERRVIIVSTVRSVKPAQLGNVDLAAFLRFDVDHSLGFLRNPKRFNVAITRPKALLVVVGNPFVLRCDPCWRQLIDFAREQGCYVGTEYVGQAAQTEQLAEAMRSVILDPQMDDDDDADEAAATDLPWQREY</sequence>
<evidence type="ECO:0000256" key="12">
    <source>
        <dbReference type="SAM" id="MobiDB-lite"/>
    </source>
</evidence>